<dbReference type="EMBL" id="CAFBOL010000020">
    <property type="protein sequence ID" value="CAB4984678.1"/>
    <property type="molecule type" value="Genomic_DNA"/>
</dbReference>
<evidence type="ECO:0000256" key="3">
    <source>
        <dbReference type="ARBA" id="ARBA00022723"/>
    </source>
</evidence>
<dbReference type="GO" id="GO:0046872">
    <property type="term" value="F:metal ion binding"/>
    <property type="evidence" value="ECO:0007669"/>
    <property type="project" value="UniProtKB-KW"/>
</dbReference>
<gene>
    <name evidence="8" type="ORF">UFOPK2656_02467</name>
    <name evidence="9" type="ORF">UFOPK3099_00111</name>
    <name evidence="10" type="ORF">UFOPK3267_00456</name>
    <name evidence="11" type="ORF">UFOPK3651_02218</name>
    <name evidence="12" type="ORF">UFOPK3931_01049</name>
    <name evidence="7" type="ORF">UFOPK4189_02434</name>
</gene>
<dbReference type="InterPro" id="IPR029060">
    <property type="entry name" value="PIN-like_dom_sf"/>
</dbReference>
<reference evidence="7" key="1">
    <citation type="submission" date="2020-05" db="EMBL/GenBank/DDBJ databases">
        <authorList>
            <person name="Chiriac C."/>
            <person name="Salcher M."/>
            <person name="Ghai R."/>
            <person name="Kavagutti S V."/>
        </authorList>
    </citation>
    <scope>NUCLEOTIDE SEQUENCE</scope>
</reference>
<dbReference type="PANTHER" id="PTHR35901">
    <property type="entry name" value="RIBONUCLEASE VAPC3"/>
    <property type="match status" value="1"/>
</dbReference>
<dbReference type="InterPro" id="IPR022907">
    <property type="entry name" value="VapC_family"/>
</dbReference>
<evidence type="ECO:0000256" key="2">
    <source>
        <dbReference type="ARBA" id="ARBA00022722"/>
    </source>
</evidence>
<evidence type="ECO:0000256" key="1">
    <source>
        <dbReference type="ARBA" id="ARBA00022649"/>
    </source>
</evidence>
<dbReference type="EMBL" id="CAFAAV010000004">
    <property type="protein sequence ID" value="CAB4800836.1"/>
    <property type="molecule type" value="Genomic_DNA"/>
</dbReference>
<name>A0A6J6A9T9_9ZZZZ</name>
<dbReference type="EMBL" id="CAEZYF010000018">
    <property type="protein sequence ID" value="CAB4735080.1"/>
    <property type="molecule type" value="Genomic_DNA"/>
</dbReference>
<evidence type="ECO:0000313" key="9">
    <source>
        <dbReference type="EMBL" id="CAB4800836.1"/>
    </source>
</evidence>
<evidence type="ECO:0000313" key="7">
    <source>
        <dbReference type="EMBL" id="CAB4364676.1"/>
    </source>
</evidence>
<dbReference type="InterPro" id="IPR002716">
    <property type="entry name" value="PIN_dom"/>
</dbReference>
<dbReference type="EMBL" id="CAESGF010000016">
    <property type="protein sequence ID" value="CAB4364676.1"/>
    <property type="molecule type" value="Genomic_DNA"/>
</dbReference>
<keyword evidence="5" id="KW-0460">Magnesium</keyword>
<evidence type="ECO:0000256" key="5">
    <source>
        <dbReference type="ARBA" id="ARBA00022842"/>
    </source>
</evidence>
<dbReference type="HAMAP" id="MF_00265">
    <property type="entry name" value="VapC_Nob1"/>
    <property type="match status" value="1"/>
</dbReference>
<keyword evidence="2" id="KW-0540">Nuclease</keyword>
<dbReference type="CDD" id="cd09873">
    <property type="entry name" value="PIN_Pae0151-like"/>
    <property type="match status" value="1"/>
</dbReference>
<protein>
    <submittedName>
        <fullName evidence="7">Unannotated protein</fullName>
    </submittedName>
</protein>
<evidence type="ECO:0000313" key="11">
    <source>
        <dbReference type="EMBL" id="CAB4941800.1"/>
    </source>
</evidence>
<dbReference type="EMBL" id="CAFBIY010000016">
    <property type="protein sequence ID" value="CAB4847323.1"/>
    <property type="molecule type" value="Genomic_DNA"/>
</dbReference>
<dbReference type="GO" id="GO:0016787">
    <property type="term" value="F:hydrolase activity"/>
    <property type="evidence" value="ECO:0007669"/>
    <property type="project" value="UniProtKB-KW"/>
</dbReference>
<accession>A0A6J6A9T9</accession>
<evidence type="ECO:0000313" key="10">
    <source>
        <dbReference type="EMBL" id="CAB4847323.1"/>
    </source>
</evidence>
<dbReference type="SUPFAM" id="SSF88723">
    <property type="entry name" value="PIN domain-like"/>
    <property type="match status" value="1"/>
</dbReference>
<keyword evidence="4" id="KW-0378">Hydrolase</keyword>
<dbReference type="InterPro" id="IPR044153">
    <property type="entry name" value="PIN_Pae0151-like"/>
</dbReference>
<dbReference type="InterPro" id="IPR051619">
    <property type="entry name" value="TypeII_TA_RNase_PINc/VapC"/>
</dbReference>
<organism evidence="7">
    <name type="scientific">freshwater metagenome</name>
    <dbReference type="NCBI Taxonomy" id="449393"/>
    <lineage>
        <taxon>unclassified sequences</taxon>
        <taxon>metagenomes</taxon>
        <taxon>ecological metagenomes</taxon>
    </lineage>
</organism>
<dbReference type="Pfam" id="PF01850">
    <property type="entry name" value="PIN"/>
    <property type="match status" value="1"/>
</dbReference>
<evidence type="ECO:0000313" key="8">
    <source>
        <dbReference type="EMBL" id="CAB4735080.1"/>
    </source>
</evidence>
<evidence type="ECO:0000313" key="12">
    <source>
        <dbReference type="EMBL" id="CAB4984678.1"/>
    </source>
</evidence>
<dbReference type="AlphaFoldDB" id="A0A6J6A9T9"/>
<dbReference type="Gene3D" id="3.40.50.1010">
    <property type="entry name" value="5'-nuclease"/>
    <property type="match status" value="1"/>
</dbReference>
<feature type="domain" description="PIN" evidence="6">
    <location>
        <begin position="3"/>
        <end position="118"/>
    </location>
</feature>
<dbReference type="EMBL" id="CAFBMT010000013">
    <property type="protein sequence ID" value="CAB4941800.1"/>
    <property type="molecule type" value="Genomic_DNA"/>
</dbReference>
<keyword evidence="1" id="KW-1277">Toxin-antitoxin system</keyword>
<proteinExistence type="inferred from homology"/>
<evidence type="ECO:0000256" key="4">
    <source>
        <dbReference type="ARBA" id="ARBA00022801"/>
    </source>
</evidence>
<evidence type="ECO:0000259" key="6">
    <source>
        <dbReference type="Pfam" id="PF01850"/>
    </source>
</evidence>
<sequence>MKVIDASAFIDSVSHGERGPALGLHLEDDLFAPDLLVSEVLAFLRRKLQQGKLTQAEADDLVQRFRRAPIEYLHTWPYAEQIWQWRHTMTAYDATYVALAADLGATLVTSDLRLARAAAGLVPVIAV</sequence>
<dbReference type="PANTHER" id="PTHR35901:SF1">
    <property type="entry name" value="EXONUCLEASE VAPC9"/>
    <property type="match status" value="1"/>
</dbReference>
<dbReference type="GO" id="GO:0004540">
    <property type="term" value="F:RNA nuclease activity"/>
    <property type="evidence" value="ECO:0007669"/>
    <property type="project" value="InterPro"/>
</dbReference>
<keyword evidence="3" id="KW-0479">Metal-binding</keyword>